<dbReference type="Gene3D" id="3.30.1360.170">
    <property type="match status" value="1"/>
</dbReference>
<dbReference type="EMBL" id="DF238840">
    <property type="protein sequence ID" value="GAF25719.1"/>
    <property type="molecule type" value="Genomic_DNA"/>
</dbReference>
<sequence length="236" mass="27666">MEETMIIEQPRVLVPENALDANLILRLERYARVCYKSEARTGADTAAPFLKKLLERGHESVIEHEKITVLIIADRGISHEIVRHRIGSYSQESTRYCNYSKDSFGNEITVIEPFFFAGREAYNLWEKACRAAEKSYLELLKYSSPQEARSVLPNSLKTELVVTYNLREWRHFFRLRCSSSAHPQMRQIAIPLLLLFRKRLPVLFEDINYDQNFPGKYYARVIITDDFFHEIGREEL</sequence>
<dbReference type="CDD" id="cd20175">
    <property type="entry name" value="ThyX"/>
    <property type="match status" value="1"/>
</dbReference>
<reference evidence="2" key="1">
    <citation type="journal article" date="2014" name="Gene">
        <title>Genome-guided analysis of transformation efficiency and carbon dioxide assimilation by Moorella thermoacetica Y72.</title>
        <authorList>
            <person name="Tsukahara K."/>
            <person name="Kita A."/>
            <person name="Nakashimada Y."/>
            <person name="Hoshino T."/>
            <person name="Murakami K."/>
        </authorList>
    </citation>
    <scope>NUCLEOTIDE SEQUENCE [LARGE SCALE GENOMIC DNA]</scope>
    <source>
        <strain evidence="2">Y72</strain>
    </source>
</reference>
<evidence type="ECO:0000313" key="2">
    <source>
        <dbReference type="EMBL" id="GAF25719.1"/>
    </source>
</evidence>
<dbReference type="GO" id="GO:0004799">
    <property type="term" value="F:thymidylate synthase activity"/>
    <property type="evidence" value="ECO:0007669"/>
    <property type="project" value="TreeGrafter"/>
</dbReference>
<proteinExistence type="predicted"/>
<organism evidence="2">
    <name type="scientific">Moorella thermoacetica Y72</name>
    <dbReference type="NCBI Taxonomy" id="1325331"/>
    <lineage>
        <taxon>Bacteria</taxon>
        <taxon>Bacillati</taxon>
        <taxon>Bacillota</taxon>
        <taxon>Clostridia</taxon>
        <taxon>Neomoorellales</taxon>
        <taxon>Neomoorellaceae</taxon>
        <taxon>Neomoorella</taxon>
    </lineage>
</organism>
<dbReference type="PANTHER" id="PTHR34934">
    <property type="entry name" value="FLAVIN-DEPENDENT THYMIDYLATE SYNTHASE"/>
    <property type="match status" value="1"/>
</dbReference>
<accession>A0A0S6U9C1</accession>
<dbReference type="EC" id="2.1.1.148" evidence="1"/>
<dbReference type="GO" id="GO:0050660">
    <property type="term" value="F:flavin adenine dinucleotide binding"/>
    <property type="evidence" value="ECO:0007669"/>
    <property type="project" value="UniProtKB-UniRule"/>
</dbReference>
<dbReference type="InterPro" id="IPR036098">
    <property type="entry name" value="Thymidylate_synthase_ThyX_sf"/>
</dbReference>
<dbReference type="Pfam" id="PF02511">
    <property type="entry name" value="Thy1"/>
    <property type="match status" value="1"/>
</dbReference>
<protein>
    <recommendedName>
        <fullName evidence="1">FAD-dependent thymidylate synthase</fullName>
        <ecNumber evidence="1">2.1.1.148</ecNumber>
    </recommendedName>
</protein>
<dbReference type="Proteomes" id="UP000063718">
    <property type="component" value="Unassembled WGS sequence"/>
</dbReference>
<name>A0A0S6U9C1_NEOTH</name>
<dbReference type="PROSITE" id="PS51331">
    <property type="entry name" value="THYX"/>
    <property type="match status" value="1"/>
</dbReference>
<dbReference type="GO" id="GO:0006231">
    <property type="term" value="P:dTMP biosynthetic process"/>
    <property type="evidence" value="ECO:0007669"/>
    <property type="project" value="UniProtKB-UniRule"/>
</dbReference>
<dbReference type="GO" id="GO:0050797">
    <property type="term" value="F:thymidylate synthase (FAD) activity"/>
    <property type="evidence" value="ECO:0007669"/>
    <property type="project" value="UniProtKB-UniRule"/>
</dbReference>
<evidence type="ECO:0000256" key="1">
    <source>
        <dbReference type="NCBIfam" id="TIGR02170"/>
    </source>
</evidence>
<dbReference type="NCBIfam" id="TIGR02170">
    <property type="entry name" value="thyX"/>
    <property type="match status" value="1"/>
</dbReference>
<dbReference type="SUPFAM" id="SSF69796">
    <property type="entry name" value="Thymidylate synthase-complementing protein Thy1"/>
    <property type="match status" value="1"/>
</dbReference>
<dbReference type="AlphaFoldDB" id="A0A0S6U9C1"/>
<gene>
    <name evidence="2" type="ORF">MTY_1055</name>
</gene>
<dbReference type="InterPro" id="IPR003669">
    <property type="entry name" value="Thymidylate_synthase_ThyX"/>
</dbReference>
<dbReference type="PANTHER" id="PTHR34934:SF1">
    <property type="entry name" value="FLAVIN-DEPENDENT THYMIDYLATE SYNTHASE"/>
    <property type="match status" value="1"/>
</dbReference>
<dbReference type="GO" id="GO:0070402">
    <property type="term" value="F:NADPH binding"/>
    <property type="evidence" value="ECO:0007669"/>
    <property type="project" value="TreeGrafter"/>
</dbReference>